<accession>M4PXH7</accession>
<evidence type="ECO:0000313" key="1">
    <source>
        <dbReference type="EMBL" id="AGH12819.1"/>
    </source>
</evidence>
<proteinExistence type="predicted"/>
<keyword evidence="1" id="KW-0614">Plasmid</keyword>
<dbReference type="EMBL" id="JX827253">
    <property type="protein sequence ID" value="AGH12819.1"/>
    <property type="molecule type" value="Genomic_DNA"/>
</dbReference>
<protein>
    <submittedName>
        <fullName evidence="1">Uncharacterized protein</fullName>
    </submittedName>
</protein>
<geneLocation type="plasmid" evidence="1">
    <name>pSS-02</name>
</geneLocation>
<reference evidence="1" key="1">
    <citation type="journal article" date="2013" name="PLoS ONE">
        <title>Cfr-Mediated Linezolid-Resistance among Methicillin-Resistant Coagulase-Negative Staphylococci from Infections of Humans.</title>
        <authorList>
            <person name="Cui L."/>
            <person name="Wang Y."/>
            <person name="Li Y."/>
            <person name="He T."/>
            <person name="Schwarz S."/>
            <person name="Ding Y."/>
            <person name="Shen J."/>
            <person name="Lv Y."/>
        </authorList>
    </citation>
    <scope>NUCLEOTIDE SEQUENCE</scope>
    <source>
        <strain evidence="1">09D279</strain>
        <plasmid evidence="1">pSS-02</plasmid>
    </source>
</reference>
<organism evidence="1">
    <name type="scientific">Staphylococcus haemolyticus</name>
    <dbReference type="NCBI Taxonomy" id="1283"/>
    <lineage>
        <taxon>Bacteria</taxon>
        <taxon>Bacillati</taxon>
        <taxon>Bacillota</taxon>
        <taxon>Bacilli</taxon>
        <taxon>Bacillales</taxon>
        <taxon>Staphylococcaceae</taxon>
        <taxon>Staphylococcus</taxon>
    </lineage>
</organism>
<dbReference type="AlphaFoldDB" id="M4PXH7"/>
<name>M4PXH7_STAHA</name>
<sequence>MFTINDYYKSISDENKQDEIINLEDIINTLKLLDVMGYDETFIKITDAIIIDELKDKDTSDNVHLKINYVIVKENECQKEDFEIILPLEILKVDKGTEAIKPQKTFVSVENINTIISKLFEKIAKYKRYLKTVIDISNIDGFQHTGLYDEEHRLNTISKLKVMETLDGDNFTRYIFGNRDYKISNSDIYRIFELDKQVFPENNIDEFLNDVKNATIKLGIKSPQELMQSIRYNDEKSMIIEPSKDLEGVESIEVKLP</sequence>